<protein>
    <recommendedName>
        <fullName evidence="9">Peptidase M14 domain-containing protein</fullName>
    </recommendedName>
</protein>
<organism evidence="10 11">
    <name type="scientific">Pseudoprevotella muciniphila</name>
    <dbReference type="NCBI Taxonomy" id="2133944"/>
    <lineage>
        <taxon>Bacteria</taxon>
        <taxon>Pseudomonadati</taxon>
        <taxon>Bacteroidota</taxon>
        <taxon>Bacteroidia</taxon>
        <taxon>Bacteroidales</taxon>
        <taxon>Prevotellaceae</taxon>
        <taxon>Pseudoprevotella</taxon>
    </lineage>
</organism>
<evidence type="ECO:0000313" key="10">
    <source>
        <dbReference type="EMBL" id="QFQ12740.1"/>
    </source>
</evidence>
<dbReference type="KEGG" id="alq:C7Y71_006740"/>
<dbReference type="GO" id="GO:0006508">
    <property type="term" value="P:proteolysis"/>
    <property type="evidence" value="ECO:0007669"/>
    <property type="project" value="UniProtKB-KW"/>
</dbReference>
<evidence type="ECO:0000313" key="11">
    <source>
        <dbReference type="Proteomes" id="UP000249375"/>
    </source>
</evidence>
<feature type="active site" description="Proton donor/acceptor" evidence="7">
    <location>
        <position position="326"/>
    </location>
</feature>
<keyword evidence="5" id="KW-0862">Zinc</keyword>
<dbReference type="PROSITE" id="PS52035">
    <property type="entry name" value="PEPTIDASE_M14"/>
    <property type="match status" value="1"/>
</dbReference>
<evidence type="ECO:0000256" key="7">
    <source>
        <dbReference type="PROSITE-ProRule" id="PRU01379"/>
    </source>
</evidence>
<comment type="similarity">
    <text evidence="2 7">Belongs to the peptidase M14 family.</text>
</comment>
<dbReference type="EMBL" id="CP033459">
    <property type="protein sequence ID" value="QFQ12740.1"/>
    <property type="molecule type" value="Genomic_DNA"/>
</dbReference>
<keyword evidence="3" id="KW-0645">Protease</keyword>
<evidence type="ECO:0000259" key="9">
    <source>
        <dbReference type="PROSITE" id="PS52035"/>
    </source>
</evidence>
<evidence type="ECO:0000256" key="6">
    <source>
        <dbReference type="ARBA" id="ARBA00023049"/>
    </source>
</evidence>
<name>A0A5P8E770_9BACT</name>
<gene>
    <name evidence="10" type="ORF">C7Y71_006740</name>
</gene>
<dbReference type="SUPFAM" id="SSF53187">
    <property type="entry name" value="Zn-dependent exopeptidases"/>
    <property type="match status" value="1"/>
</dbReference>
<keyword evidence="6" id="KW-0482">Metalloprotease</keyword>
<evidence type="ECO:0000256" key="4">
    <source>
        <dbReference type="ARBA" id="ARBA00022801"/>
    </source>
</evidence>
<dbReference type="SMART" id="SM00631">
    <property type="entry name" value="Zn_pept"/>
    <property type="match status" value="1"/>
</dbReference>
<sequence>MNFNKNYYIMRIHLFLTATLILSFFCCESGANDKKNNTISEQSEERAPAPDDYIVDRSKQAYSYSEMLEDLKEMQNRWPDYISFEMRDKTCQGRGIPLVYFGNKEAEHYVLIQASIHAREYMSTLIVMSMLEHYLVNFKDGSFHELKLSDIFEKVCLVIMPMVNPDGVEIAQRGEQGAVTEDVKQWVRANTKAGTKHDQIKSNARGVDLNRNFNNGFGKDRNRKSVKGYSHYPGASPLSEVESKLLMKVAKERKYACFLNYHTSGNLIYYGCGNAPQNVNARALKIANIIKNHTKFEPRGSGHSAPCGSWADEVEVRFNTPSVTIELGTRNPVPLSEFNRLYQKNLWVWADLAIQIMNNKIS</sequence>
<evidence type="ECO:0000256" key="5">
    <source>
        <dbReference type="ARBA" id="ARBA00022833"/>
    </source>
</evidence>
<keyword evidence="8" id="KW-0732">Signal</keyword>
<feature type="domain" description="Peptidase M14" evidence="9">
    <location>
        <begin position="60"/>
        <end position="350"/>
    </location>
</feature>
<keyword evidence="4" id="KW-0378">Hydrolase</keyword>
<feature type="signal peptide" evidence="8">
    <location>
        <begin position="1"/>
        <end position="31"/>
    </location>
</feature>
<dbReference type="OrthoDB" id="1111523at2"/>
<dbReference type="PANTHER" id="PTHR11705">
    <property type="entry name" value="PROTEASE FAMILY M14 CARBOXYPEPTIDASE A,B"/>
    <property type="match status" value="1"/>
</dbReference>
<dbReference type="InterPro" id="IPR000834">
    <property type="entry name" value="Peptidase_M14"/>
</dbReference>
<dbReference type="Pfam" id="PF00246">
    <property type="entry name" value="Peptidase_M14"/>
    <property type="match status" value="1"/>
</dbReference>
<feature type="chain" id="PRO_5024392379" description="Peptidase M14 domain-containing protein" evidence="8">
    <location>
        <begin position="32"/>
        <end position="362"/>
    </location>
</feature>
<dbReference type="GO" id="GO:0004181">
    <property type="term" value="F:metallocarboxypeptidase activity"/>
    <property type="evidence" value="ECO:0007669"/>
    <property type="project" value="InterPro"/>
</dbReference>
<keyword evidence="11" id="KW-1185">Reference proteome</keyword>
<dbReference type="GO" id="GO:0008270">
    <property type="term" value="F:zinc ion binding"/>
    <property type="evidence" value="ECO:0007669"/>
    <property type="project" value="InterPro"/>
</dbReference>
<comment type="cofactor">
    <cofactor evidence="1">
        <name>Zn(2+)</name>
        <dbReference type="ChEBI" id="CHEBI:29105"/>
    </cofactor>
</comment>
<dbReference type="GO" id="GO:0005615">
    <property type="term" value="C:extracellular space"/>
    <property type="evidence" value="ECO:0007669"/>
    <property type="project" value="TreeGrafter"/>
</dbReference>
<proteinExistence type="inferred from homology"/>
<reference evidence="10 11" key="1">
    <citation type="submission" date="2018-11" db="EMBL/GenBank/DDBJ databases">
        <authorList>
            <person name="Na S.W."/>
            <person name="Baik M."/>
        </authorList>
    </citation>
    <scope>NUCLEOTIDE SEQUENCE [LARGE SCALE GENOMIC DNA]</scope>
    <source>
        <strain evidence="10 11">E39</strain>
    </source>
</reference>
<evidence type="ECO:0000256" key="1">
    <source>
        <dbReference type="ARBA" id="ARBA00001947"/>
    </source>
</evidence>
<evidence type="ECO:0000256" key="8">
    <source>
        <dbReference type="SAM" id="SignalP"/>
    </source>
</evidence>
<dbReference type="Gene3D" id="3.40.630.10">
    <property type="entry name" value="Zn peptidases"/>
    <property type="match status" value="1"/>
</dbReference>
<evidence type="ECO:0000256" key="2">
    <source>
        <dbReference type="ARBA" id="ARBA00005988"/>
    </source>
</evidence>
<dbReference type="PANTHER" id="PTHR11705:SF143">
    <property type="entry name" value="SLL0236 PROTEIN"/>
    <property type="match status" value="1"/>
</dbReference>
<accession>A0A5P8E770</accession>
<dbReference type="Proteomes" id="UP000249375">
    <property type="component" value="Chromosome"/>
</dbReference>
<dbReference type="AlphaFoldDB" id="A0A5P8E770"/>
<evidence type="ECO:0000256" key="3">
    <source>
        <dbReference type="ARBA" id="ARBA00022670"/>
    </source>
</evidence>